<evidence type="ECO:0000313" key="1">
    <source>
        <dbReference type="EMBL" id="GGM33386.1"/>
    </source>
</evidence>
<dbReference type="SUPFAM" id="SSF54001">
    <property type="entry name" value="Cysteine proteinases"/>
    <property type="match status" value="1"/>
</dbReference>
<dbReference type="InterPro" id="IPR038765">
    <property type="entry name" value="Papain-like_cys_pep_sf"/>
</dbReference>
<dbReference type="AlphaFoldDB" id="A0A917WVC5"/>
<organism evidence="1 2">
    <name type="scientific">Paraliobacillus quinghaiensis</name>
    <dbReference type="NCBI Taxonomy" id="470815"/>
    <lineage>
        <taxon>Bacteria</taxon>
        <taxon>Bacillati</taxon>
        <taxon>Bacillota</taxon>
        <taxon>Bacilli</taxon>
        <taxon>Bacillales</taxon>
        <taxon>Bacillaceae</taxon>
        <taxon>Paraliobacillus</taxon>
    </lineage>
</organism>
<name>A0A917WVC5_9BACI</name>
<reference evidence="1" key="2">
    <citation type="submission" date="2020-09" db="EMBL/GenBank/DDBJ databases">
        <authorList>
            <person name="Sun Q."/>
            <person name="Zhou Y."/>
        </authorList>
    </citation>
    <scope>NUCLEOTIDE SEQUENCE</scope>
    <source>
        <strain evidence="1">CGMCC 1.6333</strain>
    </source>
</reference>
<sequence>MNSVPIKTTIPIQPGDIIYSSKSLSTLLVGHCAIVGQDYHIYHSHPKGAFSDTLKQFISRHKNKGKITLLRSPHGAEIIAKWAQENICEVQNYLFHPQLGNKKMNYCSKFIWQAYWHALEEDITGNDLTIKSIKLIRTPYIRHSPYLTEIGTWRIVDLRKSIIN</sequence>
<dbReference type="OrthoDB" id="2080087at2"/>
<dbReference type="Proteomes" id="UP000618460">
    <property type="component" value="Unassembled WGS sequence"/>
</dbReference>
<protein>
    <submittedName>
        <fullName evidence="1">Uncharacterized protein</fullName>
    </submittedName>
</protein>
<dbReference type="EMBL" id="BMLG01000009">
    <property type="protein sequence ID" value="GGM33386.1"/>
    <property type="molecule type" value="Genomic_DNA"/>
</dbReference>
<gene>
    <name evidence="1" type="ORF">GCM10011351_19280</name>
</gene>
<dbReference type="Pfam" id="PF05708">
    <property type="entry name" value="Peptidase_C92"/>
    <property type="match status" value="1"/>
</dbReference>
<comment type="caution">
    <text evidence="1">The sequence shown here is derived from an EMBL/GenBank/DDBJ whole genome shotgun (WGS) entry which is preliminary data.</text>
</comment>
<evidence type="ECO:0000313" key="2">
    <source>
        <dbReference type="Proteomes" id="UP000618460"/>
    </source>
</evidence>
<reference evidence="1" key="1">
    <citation type="journal article" date="2014" name="Int. J. Syst. Evol. Microbiol.">
        <title>Complete genome sequence of Corynebacterium casei LMG S-19264T (=DSM 44701T), isolated from a smear-ripened cheese.</title>
        <authorList>
            <consortium name="US DOE Joint Genome Institute (JGI-PGF)"/>
            <person name="Walter F."/>
            <person name="Albersmeier A."/>
            <person name="Kalinowski J."/>
            <person name="Ruckert C."/>
        </authorList>
    </citation>
    <scope>NUCLEOTIDE SEQUENCE</scope>
    <source>
        <strain evidence="1">CGMCC 1.6333</strain>
    </source>
</reference>
<dbReference type="RefSeq" id="WP_117155229.1">
    <property type="nucleotide sequence ID" value="NZ_BMLG01000009.1"/>
</dbReference>
<dbReference type="InterPro" id="IPR024453">
    <property type="entry name" value="Peptidase_C92"/>
</dbReference>
<proteinExistence type="predicted"/>
<accession>A0A917WVC5</accession>
<dbReference type="Gene3D" id="3.90.1720.10">
    <property type="entry name" value="endopeptidase domain like (from Nostoc punctiforme)"/>
    <property type="match status" value="1"/>
</dbReference>
<keyword evidence="2" id="KW-1185">Reference proteome</keyword>